<comment type="caution">
    <text evidence="14">The sequence shown here is derived from an EMBL/GenBank/DDBJ whole genome shotgun (WGS) entry which is preliminary data.</text>
</comment>
<evidence type="ECO:0000256" key="8">
    <source>
        <dbReference type="ARBA" id="ARBA00023136"/>
    </source>
</evidence>
<dbReference type="EMBL" id="MBPK01000040">
    <property type="protein sequence ID" value="PKT80784.1"/>
    <property type="molecule type" value="Genomic_DNA"/>
</dbReference>
<evidence type="ECO:0000256" key="2">
    <source>
        <dbReference type="ARBA" id="ARBA00004713"/>
    </source>
</evidence>
<evidence type="ECO:0000256" key="6">
    <source>
        <dbReference type="ARBA" id="ARBA00022679"/>
    </source>
</evidence>
<dbReference type="Pfam" id="PF01075">
    <property type="entry name" value="Glyco_transf_9"/>
    <property type="match status" value="1"/>
</dbReference>
<dbReference type="GeneID" id="97289685"/>
<dbReference type="GO" id="GO:0009244">
    <property type="term" value="P:lipopolysaccharide core region biosynthetic process"/>
    <property type="evidence" value="ECO:0007669"/>
    <property type="project" value="InterPro"/>
</dbReference>
<name>A0A2N3PIT1_9HELI</name>
<proteinExistence type="inferred from homology"/>
<keyword evidence="3" id="KW-1003">Cell membrane</keyword>
<evidence type="ECO:0000313" key="14">
    <source>
        <dbReference type="EMBL" id="PKT80784.1"/>
    </source>
</evidence>
<dbReference type="EC" id="2.4.99.23" evidence="10"/>
<evidence type="ECO:0000256" key="9">
    <source>
        <dbReference type="ARBA" id="ARBA00043995"/>
    </source>
</evidence>
<dbReference type="CDD" id="cd03789">
    <property type="entry name" value="GT9_LPS_heptosyltransferase"/>
    <property type="match status" value="1"/>
</dbReference>
<keyword evidence="6 14" id="KW-0808">Transferase</keyword>
<keyword evidence="15" id="KW-1185">Reference proteome</keyword>
<evidence type="ECO:0000256" key="11">
    <source>
        <dbReference type="ARBA" id="ARBA00044190"/>
    </source>
</evidence>
<dbReference type="Proteomes" id="UP000233350">
    <property type="component" value="Unassembled WGS sequence"/>
</dbReference>
<protein>
    <recommendedName>
        <fullName evidence="11">Lipopolysaccharide heptosyltransferase 1</fullName>
        <ecNumber evidence="10">2.4.99.23</ecNumber>
    </recommendedName>
    <alternativeName>
        <fullName evidence="12">ADP-heptose:lipopolysaccharide heptosyltransferase I</fullName>
    </alternativeName>
</protein>
<organism evidence="14 15">
    <name type="scientific">Helicobacter winghamensis</name>
    <dbReference type="NCBI Taxonomy" id="157268"/>
    <lineage>
        <taxon>Bacteria</taxon>
        <taxon>Pseudomonadati</taxon>
        <taxon>Campylobacterota</taxon>
        <taxon>Epsilonproteobacteria</taxon>
        <taxon>Campylobacterales</taxon>
        <taxon>Helicobacteraceae</taxon>
        <taxon>Helicobacter</taxon>
    </lineage>
</organism>
<evidence type="ECO:0000256" key="4">
    <source>
        <dbReference type="ARBA" id="ARBA00022519"/>
    </source>
</evidence>
<dbReference type="STRING" id="556267.HWAG_00018"/>
<evidence type="ECO:0000256" key="7">
    <source>
        <dbReference type="ARBA" id="ARBA00022985"/>
    </source>
</evidence>
<dbReference type="GO" id="GO:0005829">
    <property type="term" value="C:cytosol"/>
    <property type="evidence" value="ECO:0007669"/>
    <property type="project" value="TreeGrafter"/>
</dbReference>
<evidence type="ECO:0000256" key="1">
    <source>
        <dbReference type="ARBA" id="ARBA00004515"/>
    </source>
</evidence>
<dbReference type="NCBIfam" id="TIGR02193">
    <property type="entry name" value="heptsyl_trn_I"/>
    <property type="match status" value="1"/>
</dbReference>
<dbReference type="Gene3D" id="3.40.50.2000">
    <property type="entry name" value="Glycogen Phosphorylase B"/>
    <property type="match status" value="2"/>
</dbReference>
<dbReference type="RefSeq" id="WP_006801710.1">
    <property type="nucleotide sequence ID" value="NZ_CABKOI010000021.1"/>
</dbReference>
<comment type="similarity">
    <text evidence="9">Belongs to the glycosyltransferase 9 family.</text>
</comment>
<comment type="catalytic activity">
    <reaction evidence="13">
        <text>an alpha-Kdo-(2-&gt;4)-alpha-Kdo-(2-&gt;6)-lipid A + ADP-L-glycero-beta-D-manno-heptose = an L-alpha-D-Hep-(1-&gt;5)-[alpha-Kdo-(2-&gt;4)]-alpha-Kdo-(2-&gt;6)-lipid A + ADP + H(+)</text>
        <dbReference type="Rhea" id="RHEA:74067"/>
        <dbReference type="ChEBI" id="CHEBI:15378"/>
        <dbReference type="ChEBI" id="CHEBI:61506"/>
        <dbReference type="ChEBI" id="CHEBI:176431"/>
        <dbReference type="ChEBI" id="CHEBI:193068"/>
        <dbReference type="ChEBI" id="CHEBI:456216"/>
        <dbReference type="EC" id="2.4.99.23"/>
    </reaction>
</comment>
<keyword evidence="4" id="KW-0997">Cell inner membrane</keyword>
<dbReference type="InterPro" id="IPR051199">
    <property type="entry name" value="LPS_LOS_Heptosyltrfase"/>
</dbReference>
<comment type="subcellular location">
    <subcellularLocation>
        <location evidence="1">Cell inner membrane</location>
        <topology evidence="1">Peripheral membrane protein</topology>
        <orientation evidence="1">Cytoplasmic side</orientation>
    </subcellularLocation>
</comment>
<comment type="pathway">
    <text evidence="2">Bacterial outer membrane biogenesis; LPS core biosynthesis.</text>
</comment>
<keyword evidence="7" id="KW-0448">Lipopolysaccharide biosynthesis</keyword>
<dbReference type="AlphaFoldDB" id="A0A2N3PIT1"/>
<dbReference type="GO" id="GO:0005886">
    <property type="term" value="C:plasma membrane"/>
    <property type="evidence" value="ECO:0007669"/>
    <property type="project" value="UniProtKB-SubCell"/>
</dbReference>
<evidence type="ECO:0000313" key="15">
    <source>
        <dbReference type="Proteomes" id="UP000233350"/>
    </source>
</evidence>
<dbReference type="SUPFAM" id="SSF53756">
    <property type="entry name" value="UDP-Glycosyltransferase/glycogen phosphorylase"/>
    <property type="match status" value="1"/>
</dbReference>
<keyword evidence="8" id="KW-0472">Membrane</keyword>
<keyword evidence="5" id="KW-0328">Glycosyltransferase</keyword>
<dbReference type="PANTHER" id="PTHR30160">
    <property type="entry name" value="TETRAACYLDISACCHARIDE 4'-KINASE-RELATED"/>
    <property type="match status" value="1"/>
</dbReference>
<dbReference type="InterPro" id="IPR011908">
    <property type="entry name" value="LipoPS_heptosylTferase-I"/>
</dbReference>
<dbReference type="InterPro" id="IPR002201">
    <property type="entry name" value="Glyco_trans_9"/>
</dbReference>
<evidence type="ECO:0000256" key="13">
    <source>
        <dbReference type="ARBA" id="ARBA00049201"/>
    </source>
</evidence>
<evidence type="ECO:0000256" key="3">
    <source>
        <dbReference type="ARBA" id="ARBA00022475"/>
    </source>
</evidence>
<evidence type="ECO:0000256" key="10">
    <source>
        <dbReference type="ARBA" id="ARBA00044041"/>
    </source>
</evidence>
<accession>A0A2N3PIT1</accession>
<sequence>MPKNLNLAIVRLSAMGDIIHSASILPSLLETLKTHYTINLSWILDSNFKEILDDSPYIHQLIALPLKEAIQSKNPKALFAIYKTLKTKTFDMVLDMQGLLKSALIAKSLNTESIFGFQSPKEPLTKLFYTKKIPIPYSSHILLRNATLAFGAFDLEIPSLESLKQCKSFLGFAPMDFPFLQKDKNILCVLETSKPNKTYPLEKFLELAKLLNAKGYTPIFLSKNPIIIPNTANFYHAHSLGLKQIKSLVAQMDLVIGGDTGITHLAWALQRPSITLFGATPQERFNLNTEQNLSLSANANASYKKDDFSIKTLAPTAILELTEKLLDRKM</sequence>
<reference evidence="14 15" key="1">
    <citation type="submission" date="2016-07" db="EMBL/GenBank/DDBJ databases">
        <title>Detection of Helicobacter winghamensis from caecal content of red fox (Vulpes vulpes).</title>
        <authorList>
            <person name="Zanoni R.G."/>
            <person name="Florio D."/>
            <person name="Caffara M."/>
            <person name="Renzi M."/>
            <person name="Parisi A."/>
            <person name="Pasquali F."/>
            <person name="Manfreda G."/>
        </authorList>
    </citation>
    <scope>NUCLEOTIDE SEQUENCE [LARGE SCALE GENOMIC DNA]</scope>
    <source>
        <strain evidence="14 15">295_13</strain>
    </source>
</reference>
<dbReference type="GO" id="GO:0008713">
    <property type="term" value="F:ADP-heptose-lipopolysaccharide heptosyltransferase activity"/>
    <property type="evidence" value="ECO:0007669"/>
    <property type="project" value="TreeGrafter"/>
</dbReference>
<gene>
    <name evidence="14" type="ORF">BCM31_02130</name>
</gene>
<evidence type="ECO:0000256" key="5">
    <source>
        <dbReference type="ARBA" id="ARBA00022676"/>
    </source>
</evidence>
<dbReference type="OrthoDB" id="9760688at2"/>
<evidence type="ECO:0000256" key="12">
    <source>
        <dbReference type="ARBA" id="ARBA00044330"/>
    </source>
</evidence>
<dbReference type="PANTHER" id="PTHR30160:SF19">
    <property type="entry name" value="LIPOPOLYSACCHARIDE HEPTOSYLTRANSFERASE 1"/>
    <property type="match status" value="1"/>
</dbReference>